<dbReference type="AlphaFoldDB" id="A0A2V1E3V8"/>
<evidence type="ECO:0000256" key="1">
    <source>
        <dbReference type="SAM" id="MobiDB-lite"/>
    </source>
</evidence>
<keyword evidence="3" id="KW-1185">Reference proteome</keyword>
<organism evidence="2 3">
    <name type="scientific">Periconia macrospinosa</name>
    <dbReference type="NCBI Taxonomy" id="97972"/>
    <lineage>
        <taxon>Eukaryota</taxon>
        <taxon>Fungi</taxon>
        <taxon>Dikarya</taxon>
        <taxon>Ascomycota</taxon>
        <taxon>Pezizomycotina</taxon>
        <taxon>Dothideomycetes</taxon>
        <taxon>Pleosporomycetidae</taxon>
        <taxon>Pleosporales</taxon>
        <taxon>Massarineae</taxon>
        <taxon>Periconiaceae</taxon>
        <taxon>Periconia</taxon>
    </lineage>
</organism>
<sequence>MVASLTMSQAPCAWPNERDSKPINNNYQKRASSRRKNINKATQSKAKNNKNNRATKDESDSGVRVGCPYYIKDPNKHHNTLSCRGAGFKEVAKLRYDICFILKIPSTLLPIHNPNVRP</sequence>
<name>A0A2V1E3V8_9PLEO</name>
<reference evidence="2 3" key="1">
    <citation type="journal article" date="2018" name="Sci. Rep.">
        <title>Comparative genomics provides insights into the lifestyle and reveals functional heterogeneity of dark septate endophytic fungi.</title>
        <authorList>
            <person name="Knapp D.G."/>
            <person name="Nemeth J.B."/>
            <person name="Barry K."/>
            <person name="Hainaut M."/>
            <person name="Henrissat B."/>
            <person name="Johnson J."/>
            <person name="Kuo A."/>
            <person name="Lim J.H.P."/>
            <person name="Lipzen A."/>
            <person name="Nolan M."/>
            <person name="Ohm R.A."/>
            <person name="Tamas L."/>
            <person name="Grigoriev I.V."/>
            <person name="Spatafora J.W."/>
            <person name="Nagy L.G."/>
            <person name="Kovacs G.M."/>
        </authorList>
    </citation>
    <scope>NUCLEOTIDE SEQUENCE [LARGE SCALE GENOMIC DNA]</scope>
    <source>
        <strain evidence="2 3">DSE2036</strain>
    </source>
</reference>
<proteinExistence type="predicted"/>
<accession>A0A2V1E3V8</accession>
<evidence type="ECO:0000313" key="2">
    <source>
        <dbReference type="EMBL" id="PVI05006.1"/>
    </source>
</evidence>
<feature type="region of interest" description="Disordered" evidence="1">
    <location>
        <begin position="1"/>
        <end position="63"/>
    </location>
</feature>
<dbReference type="OrthoDB" id="3801335at2759"/>
<evidence type="ECO:0000313" key="3">
    <source>
        <dbReference type="Proteomes" id="UP000244855"/>
    </source>
</evidence>
<dbReference type="EMBL" id="KZ805317">
    <property type="protein sequence ID" value="PVI05006.1"/>
    <property type="molecule type" value="Genomic_DNA"/>
</dbReference>
<dbReference type="Proteomes" id="UP000244855">
    <property type="component" value="Unassembled WGS sequence"/>
</dbReference>
<gene>
    <name evidence="2" type="ORF">DM02DRAFT_611118</name>
</gene>
<protein>
    <submittedName>
        <fullName evidence="2">Uncharacterized protein</fullName>
    </submittedName>
</protein>